<evidence type="ECO:0000259" key="5">
    <source>
        <dbReference type="Pfam" id="PF25954"/>
    </source>
</evidence>
<dbReference type="OrthoDB" id="9806939at2"/>
<dbReference type="AlphaFoldDB" id="A0A921NTI7"/>
<keyword evidence="2" id="KW-0175">Coiled coil</keyword>
<dbReference type="EMBL" id="APKE01000027">
    <property type="protein sequence ID" value="KAF0675250.1"/>
    <property type="molecule type" value="Genomic_DNA"/>
</dbReference>
<dbReference type="Gene3D" id="2.40.30.170">
    <property type="match status" value="1"/>
</dbReference>
<dbReference type="Pfam" id="PF25954">
    <property type="entry name" value="Beta-barrel_RND_2"/>
    <property type="match status" value="1"/>
</dbReference>
<dbReference type="PANTHER" id="PTHR30469:SF29">
    <property type="entry name" value="BLR2860 PROTEIN"/>
    <property type="match status" value="1"/>
</dbReference>
<proteinExistence type="inferred from homology"/>
<evidence type="ECO:0000256" key="2">
    <source>
        <dbReference type="SAM" id="Coils"/>
    </source>
</evidence>
<keyword evidence="4" id="KW-0812">Transmembrane</keyword>
<evidence type="ECO:0000256" key="4">
    <source>
        <dbReference type="SAM" id="Phobius"/>
    </source>
</evidence>
<dbReference type="InterPro" id="IPR058792">
    <property type="entry name" value="Beta-barrel_RND_2"/>
</dbReference>
<feature type="region of interest" description="Disordered" evidence="3">
    <location>
        <begin position="375"/>
        <end position="449"/>
    </location>
</feature>
<organism evidence="6 7">
    <name type="scientific">Profundibacterium mesophilum KAUST100406-0324</name>
    <dbReference type="NCBI Taxonomy" id="1037889"/>
    <lineage>
        <taxon>Bacteria</taxon>
        <taxon>Pseudomonadati</taxon>
        <taxon>Pseudomonadota</taxon>
        <taxon>Alphaproteobacteria</taxon>
        <taxon>Rhodobacterales</taxon>
        <taxon>Roseobacteraceae</taxon>
        <taxon>Profundibacterium</taxon>
    </lineage>
</organism>
<keyword evidence="7" id="KW-1185">Reference proteome</keyword>
<feature type="transmembrane region" description="Helical" evidence="4">
    <location>
        <begin position="24"/>
        <end position="43"/>
    </location>
</feature>
<evidence type="ECO:0000313" key="6">
    <source>
        <dbReference type="EMBL" id="KAF0675250.1"/>
    </source>
</evidence>
<keyword evidence="4" id="KW-0472">Membrane</keyword>
<dbReference type="RefSeq" id="WP_159965890.1">
    <property type="nucleotide sequence ID" value="NZ_APKE01000027.1"/>
</dbReference>
<reference evidence="6" key="1">
    <citation type="submission" date="2013-03" db="EMBL/GenBank/DDBJ databases">
        <title>Genome Sequence of the Profundibacterium mesophilum strain KAUST100406-0324T from Red Sea, a novel genus in the family Rhodobacteraceae.</title>
        <authorList>
            <person name="Essack M."/>
            <person name="Alam I."/>
            <person name="Lafi F."/>
            <person name="Alawi W."/>
            <person name="Kamanu F."/>
            <person name="Al-Suwailem A."/>
            <person name="Lee O.O."/>
            <person name="Xu Y."/>
            <person name="Bajic V."/>
            <person name="Qian P.-Y."/>
            <person name="Archer J."/>
        </authorList>
    </citation>
    <scope>NUCLEOTIDE SEQUENCE</scope>
    <source>
        <strain evidence="6">KAUST100406-0324</strain>
    </source>
</reference>
<evidence type="ECO:0000256" key="1">
    <source>
        <dbReference type="ARBA" id="ARBA00009477"/>
    </source>
</evidence>
<sequence length="449" mass="46526">MSTDSPERATLEFDSDAGSARSKIVAGFLILALVGWMGSGFVLPSEEEDMAGEEKTQEGPRAVAVAVRRSQAEQVDQVFVAEGQAEPDRDTQILAEVSGQIAELGVRRGASVQSNETIARFSTDKREADLARAREDLTRANRELENAQTLLERGISTADRVADARTGVAAAEAGLAAAQDAIADTIVKAPFAGRIEALDINVGEYVAAGTAIARIVDNSPLSITIQIPQQSLNAVRAGQAAQVDFITGESAMGEVRFVGTSADAETRTFTAEIEIENADGAIPAGISAQVRIPTGEVVAHFISPALLSLGTDGTLGIKVVTDENRVVFHKIAIERAQTEGIWVSGLPSEVDIITVGQGFVNDGERVDPRIEEEAAASGPLGGAPSAGAPSLPDASVPEAGGDDGMILGDGGAGEPRAVDTEDAGPGDAGLEIADQADTPAVLPERETEQ</sequence>
<comment type="similarity">
    <text evidence="1">Belongs to the membrane fusion protein (MFP) (TC 8.A.1) family.</text>
</comment>
<dbReference type="InterPro" id="IPR006143">
    <property type="entry name" value="RND_pump_MFP"/>
</dbReference>
<comment type="caution">
    <text evidence="6">The sequence shown here is derived from an EMBL/GenBank/DDBJ whole genome shotgun (WGS) entry which is preliminary data.</text>
</comment>
<dbReference type="SUPFAM" id="SSF111369">
    <property type="entry name" value="HlyD-like secretion proteins"/>
    <property type="match status" value="1"/>
</dbReference>
<dbReference type="Proteomes" id="UP000698242">
    <property type="component" value="Unassembled WGS sequence"/>
</dbReference>
<dbReference type="Gene3D" id="1.10.287.470">
    <property type="entry name" value="Helix hairpin bin"/>
    <property type="match status" value="1"/>
</dbReference>
<dbReference type="PANTHER" id="PTHR30469">
    <property type="entry name" value="MULTIDRUG RESISTANCE PROTEIN MDTA"/>
    <property type="match status" value="1"/>
</dbReference>
<keyword evidence="4" id="KW-1133">Transmembrane helix</keyword>
<feature type="coiled-coil region" evidence="2">
    <location>
        <begin position="123"/>
        <end position="150"/>
    </location>
</feature>
<name>A0A921NTI7_9RHOB</name>
<dbReference type="NCBIfam" id="TIGR01730">
    <property type="entry name" value="RND_mfp"/>
    <property type="match status" value="1"/>
</dbReference>
<evidence type="ECO:0000256" key="3">
    <source>
        <dbReference type="SAM" id="MobiDB-lite"/>
    </source>
</evidence>
<accession>A0A921NTI7</accession>
<protein>
    <submittedName>
        <fullName evidence="6">Biotin-lipoyl likedomain containing protein</fullName>
    </submittedName>
</protein>
<feature type="domain" description="CusB-like beta-barrel" evidence="5">
    <location>
        <begin position="223"/>
        <end position="292"/>
    </location>
</feature>
<gene>
    <name evidence="6" type="ORF">PMES_02370</name>
</gene>
<dbReference type="GO" id="GO:0015562">
    <property type="term" value="F:efflux transmembrane transporter activity"/>
    <property type="evidence" value="ECO:0007669"/>
    <property type="project" value="TreeGrafter"/>
</dbReference>
<feature type="compositionally biased region" description="Low complexity" evidence="3">
    <location>
        <begin position="375"/>
        <end position="395"/>
    </location>
</feature>
<evidence type="ECO:0000313" key="7">
    <source>
        <dbReference type="Proteomes" id="UP000698242"/>
    </source>
</evidence>
<dbReference type="GO" id="GO:1990281">
    <property type="term" value="C:efflux pump complex"/>
    <property type="evidence" value="ECO:0007669"/>
    <property type="project" value="TreeGrafter"/>
</dbReference>